<evidence type="ECO:0000313" key="2">
    <source>
        <dbReference type="EMBL" id="ASK64339.1"/>
    </source>
</evidence>
<sequence>MDKTLEITPKKDQVEIRTSQDIIHARTLVRSVATEIGFRTVDQARITTVASELARNILMYTYGGHICVKLCSDTIKTGIKIVAIDKGPGIENIPEALETNMSTSKGLGAGLPGVKNIMDEFSIDSSNKGTKIYTTKWRIGS</sequence>
<dbReference type="Proteomes" id="UP000198312">
    <property type="component" value="Chromosome"/>
</dbReference>
<dbReference type="SUPFAM" id="SSF55874">
    <property type="entry name" value="ATPase domain of HSP90 chaperone/DNA topoisomerase II/histidine kinase"/>
    <property type="match status" value="1"/>
</dbReference>
<feature type="domain" description="Histidine kinase/HSP90-like ATPase" evidence="1">
    <location>
        <begin position="24"/>
        <end position="135"/>
    </location>
</feature>
<dbReference type="AlphaFoldDB" id="A0A220U879"/>
<reference evidence="2 3" key="1">
    <citation type="submission" date="2017-07" db="EMBL/GenBank/DDBJ databases">
        <title>Virgibacillus sp. LM2416.</title>
        <authorList>
            <person name="Tak E.J."/>
            <person name="Bae J.-W."/>
        </authorList>
    </citation>
    <scope>NUCLEOTIDE SEQUENCE [LARGE SCALE GENOMIC DNA]</scope>
    <source>
        <strain evidence="2 3">LM2416</strain>
    </source>
</reference>
<dbReference type="OrthoDB" id="9799195at2"/>
<dbReference type="EMBL" id="CP022315">
    <property type="protein sequence ID" value="ASK64339.1"/>
    <property type="molecule type" value="Genomic_DNA"/>
</dbReference>
<dbReference type="KEGG" id="vil:CFK37_08890"/>
<evidence type="ECO:0000259" key="1">
    <source>
        <dbReference type="Pfam" id="PF13581"/>
    </source>
</evidence>
<dbReference type="InterPro" id="IPR036890">
    <property type="entry name" value="HATPase_C_sf"/>
</dbReference>
<keyword evidence="3" id="KW-1185">Reference proteome</keyword>
<keyword evidence="2" id="KW-0547">Nucleotide-binding</keyword>
<evidence type="ECO:0000313" key="3">
    <source>
        <dbReference type="Proteomes" id="UP000198312"/>
    </source>
</evidence>
<gene>
    <name evidence="2" type="ORF">CFK37_08890</name>
</gene>
<name>A0A220U879_9BACI</name>
<proteinExistence type="predicted"/>
<dbReference type="Pfam" id="PF13581">
    <property type="entry name" value="HATPase_c_2"/>
    <property type="match status" value="1"/>
</dbReference>
<organism evidence="2 3">
    <name type="scientific">Virgibacillus phasianinus</name>
    <dbReference type="NCBI Taxonomy" id="2017483"/>
    <lineage>
        <taxon>Bacteria</taxon>
        <taxon>Bacillati</taxon>
        <taxon>Bacillota</taxon>
        <taxon>Bacilli</taxon>
        <taxon>Bacillales</taxon>
        <taxon>Bacillaceae</taxon>
        <taxon>Virgibacillus</taxon>
    </lineage>
</organism>
<dbReference type="Gene3D" id="3.30.565.10">
    <property type="entry name" value="Histidine kinase-like ATPase, C-terminal domain"/>
    <property type="match status" value="1"/>
</dbReference>
<accession>A0A220U879</accession>
<protein>
    <submittedName>
        <fullName evidence="2">ATP-binding protein</fullName>
    </submittedName>
</protein>
<dbReference type="CDD" id="cd16934">
    <property type="entry name" value="HATPase_RsbT-like"/>
    <property type="match status" value="1"/>
</dbReference>
<keyword evidence="2" id="KW-0067">ATP-binding</keyword>
<dbReference type="InterPro" id="IPR003594">
    <property type="entry name" value="HATPase_dom"/>
</dbReference>
<dbReference type="GO" id="GO:0005524">
    <property type="term" value="F:ATP binding"/>
    <property type="evidence" value="ECO:0007669"/>
    <property type="project" value="UniProtKB-KW"/>
</dbReference>